<dbReference type="KEGG" id="bpip:BPP43_09415"/>
<keyword evidence="9" id="KW-0378">Hydrolase</keyword>
<dbReference type="InterPro" id="IPR056739">
    <property type="entry name" value="NfeD_membrane"/>
</dbReference>
<dbReference type="InterPro" id="IPR029045">
    <property type="entry name" value="ClpP/crotonase-like_dom_sf"/>
</dbReference>
<keyword evidence="9" id="KW-0645">Protease</keyword>
<dbReference type="EMBL" id="CP002873">
    <property type="protein sequence ID" value="AGA67065.1"/>
    <property type="molecule type" value="Genomic_DNA"/>
</dbReference>
<evidence type="ECO:0000256" key="2">
    <source>
        <dbReference type="ARBA" id="ARBA00022692"/>
    </source>
</evidence>
<proteinExistence type="predicted"/>
<evidence type="ECO:0000256" key="3">
    <source>
        <dbReference type="ARBA" id="ARBA00022989"/>
    </source>
</evidence>
<dbReference type="PANTHER" id="PTHR33507">
    <property type="entry name" value="INNER MEMBRANE PROTEIN YBBJ"/>
    <property type="match status" value="1"/>
</dbReference>
<comment type="subcellular location">
    <subcellularLocation>
        <location evidence="1">Membrane</location>
        <topology evidence="1">Multi-pass membrane protein</topology>
    </subcellularLocation>
</comment>
<dbReference type="CDD" id="cd07021">
    <property type="entry name" value="Clp_protease_NfeD_like"/>
    <property type="match status" value="1"/>
</dbReference>
<evidence type="ECO:0000256" key="4">
    <source>
        <dbReference type="ARBA" id="ARBA00023136"/>
    </source>
</evidence>
<dbReference type="Gene3D" id="2.40.50.140">
    <property type="entry name" value="Nucleic acid-binding proteins"/>
    <property type="match status" value="1"/>
</dbReference>
<sequence>MKKVFYIAILFTLIFSNIYAKDKVYVIKKLEFQEVNRWYASYIKNGLEEAKKNDASLIILEIDTPGGLLSSALEIKNALIESDIPVVAYINKNALSAGALISLSCSEIYMSDGSIIGAATPIYLQGGEPKKASEKEVSAMRAAMRASAENSKKNAKAAEAMVDETIVLTKRDDGIDLDDKTLLTLSADEAIKINIANSKANSVEEILKIKNIDDYEIINFEEGQYDFILRFLSNPAVLSILISIAIAGIYLEIKTPGFGVGGVVAIVCFFLFFTAQFLIGDSGFISPAVFVLGIILLALEIFVIPGFGVTGIAGIIAIFASIFMSFGIANISQAVFVIFVSLIIDIILIILMARFMTKSKVFKSKMFLETDTSGYHSSESYDDLLGLEGIAYTPFRPSGNILIDDKKYDAISEGEFIQKDAKLKVILVNGNKIVVKEIKE</sequence>
<organism evidence="9 10">
    <name type="scientific">Brachyspira pilosicoli P43/6/78</name>
    <dbReference type="NCBI Taxonomy" id="1042417"/>
    <lineage>
        <taxon>Bacteria</taxon>
        <taxon>Pseudomonadati</taxon>
        <taxon>Spirochaetota</taxon>
        <taxon>Spirochaetia</taxon>
        <taxon>Brachyspirales</taxon>
        <taxon>Brachyspiraceae</taxon>
        <taxon>Brachyspira</taxon>
    </lineage>
</organism>
<dbReference type="GO" id="GO:0005886">
    <property type="term" value="C:plasma membrane"/>
    <property type="evidence" value="ECO:0007669"/>
    <property type="project" value="TreeGrafter"/>
</dbReference>
<dbReference type="InterPro" id="IPR056738">
    <property type="entry name" value="NfeD1b_N"/>
</dbReference>
<keyword evidence="3 5" id="KW-1133">Transmembrane helix</keyword>
<dbReference type="AlphaFoldDB" id="A0A3B6VVK6"/>
<dbReference type="Pfam" id="PF01957">
    <property type="entry name" value="NfeD"/>
    <property type="match status" value="1"/>
</dbReference>
<evidence type="ECO:0000313" key="9">
    <source>
        <dbReference type="EMBL" id="AGA67065.1"/>
    </source>
</evidence>
<dbReference type="Pfam" id="PF25145">
    <property type="entry name" value="NfeD1b_N"/>
    <property type="match status" value="1"/>
</dbReference>
<dbReference type="Proteomes" id="UP000010793">
    <property type="component" value="Chromosome"/>
</dbReference>
<evidence type="ECO:0000256" key="1">
    <source>
        <dbReference type="ARBA" id="ARBA00004141"/>
    </source>
</evidence>
<feature type="transmembrane region" description="Helical" evidence="5">
    <location>
        <begin position="258"/>
        <end position="279"/>
    </location>
</feature>
<dbReference type="PANTHER" id="PTHR33507:SF3">
    <property type="entry name" value="INNER MEMBRANE PROTEIN YBBJ"/>
    <property type="match status" value="1"/>
</dbReference>
<protein>
    <submittedName>
        <fullName evidence="9">Membrane bound serine protease ClpP class</fullName>
    </submittedName>
</protein>
<evidence type="ECO:0000259" key="7">
    <source>
        <dbReference type="Pfam" id="PF24961"/>
    </source>
</evidence>
<keyword evidence="4 5" id="KW-0472">Membrane</keyword>
<feature type="transmembrane region" description="Helical" evidence="5">
    <location>
        <begin position="227"/>
        <end position="251"/>
    </location>
</feature>
<keyword evidence="2 5" id="KW-0812">Transmembrane</keyword>
<dbReference type="GO" id="GO:0008233">
    <property type="term" value="F:peptidase activity"/>
    <property type="evidence" value="ECO:0007669"/>
    <property type="project" value="UniProtKB-KW"/>
</dbReference>
<feature type="transmembrane region" description="Helical" evidence="5">
    <location>
        <begin position="285"/>
        <end position="304"/>
    </location>
</feature>
<feature type="domain" description="NfeD integral membrane" evidence="7">
    <location>
        <begin position="237"/>
        <end position="353"/>
    </location>
</feature>
<feature type="domain" description="NfeD1b N-terminal" evidence="8">
    <location>
        <begin position="33"/>
        <end position="218"/>
    </location>
</feature>
<dbReference type="GO" id="GO:0006508">
    <property type="term" value="P:proteolysis"/>
    <property type="evidence" value="ECO:0007669"/>
    <property type="project" value="UniProtKB-KW"/>
</dbReference>
<dbReference type="InterPro" id="IPR002810">
    <property type="entry name" value="NfeD-like_C"/>
</dbReference>
<reference evidence="9 10" key="1">
    <citation type="journal article" date="2013" name="Genome Announc.">
        <title>Complete Genome Sequence of the Porcine Strain Brachyspira pilosicoli P43/6/78(T.).</title>
        <authorList>
            <person name="Lin C."/>
            <person name="den Bakker H.C."/>
            <person name="Suzuki H."/>
            <person name="Lefebure T."/>
            <person name="Ponnala L."/>
            <person name="Sun Q."/>
            <person name="Stanhope M.J."/>
            <person name="Wiedmann M."/>
            <person name="Duhamel G.E."/>
        </authorList>
    </citation>
    <scope>NUCLEOTIDE SEQUENCE [LARGE SCALE GENOMIC DNA]</scope>
    <source>
        <strain evidence="9 10">P43/6/78</strain>
    </source>
</reference>
<accession>A0A3B6VVK6</accession>
<feature type="transmembrane region" description="Helical" evidence="5">
    <location>
        <begin position="335"/>
        <end position="356"/>
    </location>
</feature>
<dbReference type="Gene3D" id="3.90.226.10">
    <property type="entry name" value="2-enoyl-CoA Hydratase, Chain A, domain 1"/>
    <property type="match status" value="1"/>
</dbReference>
<feature type="domain" description="NfeD-like C-terminal" evidence="6">
    <location>
        <begin position="382"/>
        <end position="436"/>
    </location>
</feature>
<dbReference type="InterPro" id="IPR012340">
    <property type="entry name" value="NA-bd_OB-fold"/>
</dbReference>
<evidence type="ECO:0000256" key="5">
    <source>
        <dbReference type="SAM" id="Phobius"/>
    </source>
</evidence>
<evidence type="ECO:0000313" key="10">
    <source>
        <dbReference type="Proteomes" id="UP000010793"/>
    </source>
</evidence>
<gene>
    <name evidence="9" type="ORF">BPP43_09415</name>
</gene>
<evidence type="ECO:0000259" key="8">
    <source>
        <dbReference type="Pfam" id="PF25145"/>
    </source>
</evidence>
<dbReference type="SUPFAM" id="SSF52096">
    <property type="entry name" value="ClpP/crotonase"/>
    <property type="match status" value="1"/>
</dbReference>
<feature type="transmembrane region" description="Helical" evidence="5">
    <location>
        <begin position="311"/>
        <end position="329"/>
    </location>
</feature>
<dbReference type="InterPro" id="IPR052165">
    <property type="entry name" value="Membrane_assoc_protease"/>
</dbReference>
<dbReference type="Pfam" id="PF24961">
    <property type="entry name" value="NfeD_membrane"/>
    <property type="match status" value="1"/>
</dbReference>
<dbReference type="RefSeq" id="WP_015274750.1">
    <property type="nucleotide sequence ID" value="NC_019908.1"/>
</dbReference>
<evidence type="ECO:0000259" key="6">
    <source>
        <dbReference type="Pfam" id="PF01957"/>
    </source>
</evidence>
<keyword evidence="10" id="KW-1185">Reference proteome</keyword>
<name>A0A3B6VVK6_BRAPL</name>